<dbReference type="EMBL" id="EQ973781">
    <property type="protein sequence ID" value="EEF48751.1"/>
    <property type="molecule type" value="Genomic_DNA"/>
</dbReference>
<evidence type="ECO:0000313" key="12">
    <source>
        <dbReference type="Proteomes" id="UP000008311"/>
    </source>
</evidence>
<gene>
    <name evidence="11" type="ORF">RCOM_1574430</name>
</gene>
<dbReference type="PROSITE" id="PS00086">
    <property type="entry name" value="CYTOCHROME_P450"/>
    <property type="match status" value="1"/>
</dbReference>
<name>B9RHX9_RICCO</name>
<dbReference type="EC" id="1.14.13.71" evidence="11"/>
<dbReference type="eggNOG" id="KOG0156">
    <property type="taxonomic scope" value="Eukaryota"/>
</dbReference>
<reference evidence="12" key="1">
    <citation type="journal article" date="2010" name="Nat. Biotechnol.">
        <title>Draft genome sequence of the oilseed species Ricinus communis.</title>
        <authorList>
            <person name="Chan A.P."/>
            <person name="Crabtree J."/>
            <person name="Zhao Q."/>
            <person name="Lorenzi H."/>
            <person name="Orvis J."/>
            <person name="Puiu D."/>
            <person name="Melake-Berhan A."/>
            <person name="Jones K.M."/>
            <person name="Redman J."/>
            <person name="Chen G."/>
            <person name="Cahoon E.B."/>
            <person name="Gedil M."/>
            <person name="Stanke M."/>
            <person name="Haas B.J."/>
            <person name="Wortman J.R."/>
            <person name="Fraser-Liggett C.M."/>
            <person name="Ravel J."/>
            <person name="Rabinowicz P.D."/>
        </authorList>
    </citation>
    <scope>NUCLEOTIDE SEQUENCE [LARGE SCALE GENOMIC DNA]</scope>
    <source>
        <strain evidence="12">cv. Hale</strain>
    </source>
</reference>
<dbReference type="PRINTS" id="PR00385">
    <property type="entry name" value="P450"/>
</dbReference>
<keyword evidence="10" id="KW-1133">Transmembrane helix</keyword>
<accession>B9RHX9</accession>
<dbReference type="InParanoid" id="B9RHX9"/>
<feature type="transmembrane region" description="Helical" evidence="10">
    <location>
        <begin position="6"/>
        <end position="27"/>
    </location>
</feature>
<dbReference type="PRINTS" id="PR00463">
    <property type="entry name" value="EP450I"/>
</dbReference>
<dbReference type="Proteomes" id="UP000008311">
    <property type="component" value="Unassembled WGS sequence"/>
</dbReference>
<feature type="binding site" description="axial binding residue" evidence="8">
    <location>
        <position position="368"/>
    </location>
    <ligand>
        <name>heme</name>
        <dbReference type="ChEBI" id="CHEBI:30413"/>
    </ligand>
    <ligandPart>
        <name>Fe</name>
        <dbReference type="ChEBI" id="CHEBI:18248"/>
    </ligandPart>
</feature>
<keyword evidence="10" id="KW-0812">Transmembrane</keyword>
<evidence type="ECO:0000256" key="4">
    <source>
        <dbReference type="ARBA" id="ARBA00022723"/>
    </source>
</evidence>
<keyword evidence="6 8" id="KW-0408">Iron</keyword>
<organism evidence="11 12">
    <name type="scientific">Ricinus communis</name>
    <name type="common">Castor bean</name>
    <dbReference type="NCBI Taxonomy" id="3988"/>
    <lineage>
        <taxon>Eukaryota</taxon>
        <taxon>Viridiplantae</taxon>
        <taxon>Streptophyta</taxon>
        <taxon>Embryophyta</taxon>
        <taxon>Tracheophyta</taxon>
        <taxon>Spermatophyta</taxon>
        <taxon>Magnoliopsida</taxon>
        <taxon>eudicotyledons</taxon>
        <taxon>Gunneridae</taxon>
        <taxon>Pentapetalae</taxon>
        <taxon>rosids</taxon>
        <taxon>fabids</taxon>
        <taxon>Malpighiales</taxon>
        <taxon>Euphorbiaceae</taxon>
        <taxon>Acalyphoideae</taxon>
        <taxon>Acalypheae</taxon>
        <taxon>Ricinus</taxon>
    </lineage>
</organism>
<keyword evidence="7 9" id="KW-0503">Monooxygenase</keyword>
<keyword evidence="12" id="KW-1185">Reference proteome</keyword>
<comment type="similarity">
    <text evidence="2 9">Belongs to the cytochrome P450 family.</text>
</comment>
<evidence type="ECO:0000256" key="6">
    <source>
        <dbReference type="ARBA" id="ARBA00023004"/>
    </source>
</evidence>
<evidence type="ECO:0000256" key="2">
    <source>
        <dbReference type="ARBA" id="ARBA00010617"/>
    </source>
</evidence>
<dbReference type="Pfam" id="PF00067">
    <property type="entry name" value="p450"/>
    <property type="match status" value="2"/>
</dbReference>
<protein>
    <submittedName>
        <fullName evidence="11">(S)-N-methylcoclaurine 3'-hydroxylase isozyme, putative</fullName>
        <ecNumber evidence="11">1.14.13.71</ecNumber>
    </submittedName>
</protein>
<evidence type="ECO:0000256" key="8">
    <source>
        <dbReference type="PIRSR" id="PIRSR602401-1"/>
    </source>
</evidence>
<dbReference type="InterPro" id="IPR001128">
    <property type="entry name" value="Cyt_P450"/>
</dbReference>
<keyword evidence="3 8" id="KW-0349">Heme</keyword>
<dbReference type="GO" id="GO:0020037">
    <property type="term" value="F:heme binding"/>
    <property type="evidence" value="ECO:0007669"/>
    <property type="project" value="InterPro"/>
</dbReference>
<dbReference type="GO" id="GO:0005506">
    <property type="term" value="F:iron ion binding"/>
    <property type="evidence" value="ECO:0007669"/>
    <property type="project" value="InterPro"/>
</dbReference>
<dbReference type="PANTHER" id="PTHR47950">
    <property type="entry name" value="CYTOCHROME P450, FAMILY 76, SUBFAMILY C, POLYPEPTIDE 5-RELATED"/>
    <property type="match status" value="1"/>
</dbReference>
<dbReference type="InterPro" id="IPR017972">
    <property type="entry name" value="Cyt_P450_CS"/>
</dbReference>
<evidence type="ECO:0000256" key="9">
    <source>
        <dbReference type="RuleBase" id="RU000461"/>
    </source>
</evidence>
<keyword evidence="10" id="KW-0472">Membrane</keyword>
<evidence type="ECO:0000256" key="1">
    <source>
        <dbReference type="ARBA" id="ARBA00001971"/>
    </source>
</evidence>
<evidence type="ECO:0000256" key="3">
    <source>
        <dbReference type="ARBA" id="ARBA00022617"/>
    </source>
</evidence>
<evidence type="ECO:0000256" key="10">
    <source>
        <dbReference type="SAM" id="Phobius"/>
    </source>
</evidence>
<keyword evidence="4 8" id="KW-0479">Metal-binding</keyword>
<dbReference type="AlphaFoldDB" id="B9RHX9"/>
<comment type="cofactor">
    <cofactor evidence="1 8">
        <name>heme</name>
        <dbReference type="ChEBI" id="CHEBI:30413"/>
    </cofactor>
</comment>
<dbReference type="GO" id="GO:0016491">
    <property type="term" value="F:oxidoreductase activity"/>
    <property type="evidence" value="ECO:0000318"/>
    <property type="project" value="GO_Central"/>
</dbReference>
<dbReference type="STRING" id="3988.B9RHX9"/>
<evidence type="ECO:0000256" key="5">
    <source>
        <dbReference type="ARBA" id="ARBA00023002"/>
    </source>
</evidence>
<keyword evidence="5 9" id="KW-0560">Oxidoreductase</keyword>
<dbReference type="Gene3D" id="1.10.630.10">
    <property type="entry name" value="Cytochrome P450"/>
    <property type="match status" value="2"/>
</dbReference>
<sequence>MDTAFSGVLGILSLSFLLLLPLIFIILNHISSPSSERRPLPPGPRQWPIVGNILQVGKKPHVSLAYFAKLHGPLISLRLGAQIVVVASSPIAAAEILKTHDRLLSARFISAANPYGDHVLDRVALVWNPSFGDQGNAGGLKTLITKLMQLATAPNIADFYPVLARLDPQNMRRKMKIGFEKVLNAWQIYIKERRENHVNDAPETDFLDVFLSTGFDDDQINWLVLELFAAGVDTTTTTVEWAMAELLKSRATLVKVQQELDREVDNKSIEESHVLQLQYLNACIKETFRLHPPAPFLIPRRALNTCEVLNYTIPKNSQVVVNLWAIGRDSSSWEDPLSFKPERFLNSNIDFKGHHFQLLPFGSGRRTCPGLPMATRQLPLILAYLIRCFEWSLPNDQDPAMLDMNDKFGITLVKDSPLLLVPKRKL</sequence>
<dbReference type="GO" id="GO:0004497">
    <property type="term" value="F:monooxygenase activity"/>
    <property type="evidence" value="ECO:0007669"/>
    <property type="project" value="UniProtKB-KW"/>
</dbReference>
<dbReference type="FunFam" id="1.10.630.10:FF:000126">
    <property type="entry name" value="Predicted protein"/>
    <property type="match status" value="1"/>
</dbReference>
<evidence type="ECO:0000256" key="7">
    <source>
        <dbReference type="ARBA" id="ARBA00023033"/>
    </source>
</evidence>
<evidence type="ECO:0000313" key="11">
    <source>
        <dbReference type="EMBL" id="EEF48751.1"/>
    </source>
</evidence>
<dbReference type="PANTHER" id="PTHR47950:SF49">
    <property type="entry name" value="CYTOCHROME P450"/>
    <property type="match status" value="1"/>
</dbReference>
<dbReference type="SUPFAM" id="SSF48264">
    <property type="entry name" value="Cytochrome P450"/>
    <property type="match status" value="1"/>
</dbReference>
<dbReference type="GO" id="GO:0016705">
    <property type="term" value="F:oxidoreductase activity, acting on paired donors, with incorporation or reduction of molecular oxygen"/>
    <property type="evidence" value="ECO:0007669"/>
    <property type="project" value="InterPro"/>
</dbReference>
<dbReference type="InterPro" id="IPR036396">
    <property type="entry name" value="Cyt_P450_sf"/>
</dbReference>
<proteinExistence type="inferred from homology"/>
<dbReference type="InterPro" id="IPR002401">
    <property type="entry name" value="Cyt_P450_E_grp-I"/>
</dbReference>